<keyword evidence="2" id="KW-1185">Reference proteome</keyword>
<sequence length="743" mass="81294">MGKGAGSVTVGYRYYMTMQMGLGRGPVDEILEIKVGDKTAWPVREGETAFYDTTATEDRLTSIDAPNLFGGDRSEGGIQGSLTIAMGLPIQIYPTWFKNLLGGDVPDFRGVVTMIFDGLVCSLNPYPKKWTFRLRRLTKGWDGPVWHPELVAIPLVSSTGTMIKGMNPAHILYECTTNRDWGRGYDRNRINDADWLAVAQTLYNEGFGLCMKWNRKSGELQDFVGDVLRHIGGTIYTDRQTGLLELKLLRNDYVVSELPLFTKNSGLLSVEAPEYGSMAKAVGEVIVKYREVIVNEDREVRAQNLGVIQSSQGVNSSPVTYSGIPVFGLAAAVAQRDLKAASTQNAKFTVRLDRRASRIYPYAAFRISDPDSGIEHAILRAGKIDYGKLEDGVITVEAVLDVFGLPSTSFIEQEPSAWQKPDAAPAPASRVYVREGTYQELVQSMSRAELDYVEPDDGAIAIFAGRPTPMCLGYDILSKAGTEAYVQSGGGTFAPTCRLAGAIGHYDTDVAFDGLLDGGLIEIGTLVQIDDELARVDDIEVNADGASGSMTISRGCIDTVPSSHADNTSCFFTYNSLGNDRREYVTGETVTTKILPLTSAAVLDASLASEQAVTMAQRQFRPYPPGRVRVLHGSSLNTPAYDGASVVGNFEISWTHRNRIVQDDQIISHEDGDVTPEDGVTYTLQFFDSDDNLIVQYTGITGNSRVFTGVYSSLVGDMTVRLFAYRNTVSALFKHEFPLTRSF</sequence>
<dbReference type="Proteomes" id="UP000223606">
    <property type="component" value="Chromosome 1"/>
</dbReference>
<proteinExistence type="predicted"/>
<organism evidence="1 2">
    <name type="scientific">Hartmannibacter diazotrophicus</name>
    <dbReference type="NCBI Taxonomy" id="1482074"/>
    <lineage>
        <taxon>Bacteria</taxon>
        <taxon>Pseudomonadati</taxon>
        <taxon>Pseudomonadota</taxon>
        <taxon>Alphaproteobacteria</taxon>
        <taxon>Hyphomicrobiales</taxon>
        <taxon>Pleomorphomonadaceae</taxon>
        <taxon>Hartmannibacter</taxon>
    </lineage>
</organism>
<dbReference type="EMBL" id="LT960614">
    <property type="protein sequence ID" value="SON54311.1"/>
    <property type="molecule type" value="Genomic_DNA"/>
</dbReference>
<dbReference type="RefSeq" id="WP_099554522.1">
    <property type="nucleotide sequence ID" value="NZ_LT960614.1"/>
</dbReference>
<accession>A0A2C9D3E5</accession>
<evidence type="ECO:0000313" key="1">
    <source>
        <dbReference type="EMBL" id="SON54311.1"/>
    </source>
</evidence>
<dbReference type="KEGG" id="hdi:HDIA_0770"/>
<evidence type="ECO:0000313" key="2">
    <source>
        <dbReference type="Proteomes" id="UP000223606"/>
    </source>
</evidence>
<protein>
    <recommendedName>
        <fullName evidence="3">Tip attachment protein J domain-containing protein</fullName>
    </recommendedName>
</protein>
<gene>
    <name evidence="1" type="ORF">HDIA_0770</name>
</gene>
<evidence type="ECO:0008006" key="3">
    <source>
        <dbReference type="Google" id="ProtNLM"/>
    </source>
</evidence>
<reference evidence="2" key="1">
    <citation type="submission" date="2017-09" db="EMBL/GenBank/DDBJ databases">
        <title>Genome sequence of Nannocystis excedens DSM 71.</title>
        <authorList>
            <person name="Blom J."/>
        </authorList>
    </citation>
    <scope>NUCLEOTIDE SEQUENCE [LARGE SCALE GENOMIC DNA]</scope>
    <source>
        <strain evidence="2">type strain: E19</strain>
    </source>
</reference>
<dbReference type="AlphaFoldDB" id="A0A2C9D3E5"/>
<dbReference type="OrthoDB" id="5917852at2"/>
<name>A0A2C9D3E5_9HYPH</name>